<keyword evidence="1" id="KW-1133">Transmembrane helix</keyword>
<feature type="transmembrane region" description="Helical" evidence="1">
    <location>
        <begin position="81"/>
        <end position="107"/>
    </location>
</feature>
<keyword evidence="3" id="KW-1185">Reference proteome</keyword>
<name>A0A1I1X8H9_9BACI</name>
<feature type="transmembrane region" description="Helical" evidence="1">
    <location>
        <begin position="309"/>
        <end position="330"/>
    </location>
</feature>
<protein>
    <submittedName>
        <fullName evidence="2">Uncharacterized protein</fullName>
    </submittedName>
</protein>
<feature type="transmembrane region" description="Helical" evidence="1">
    <location>
        <begin position="180"/>
        <end position="201"/>
    </location>
</feature>
<proteinExistence type="predicted"/>
<evidence type="ECO:0000256" key="1">
    <source>
        <dbReference type="SAM" id="Phobius"/>
    </source>
</evidence>
<evidence type="ECO:0000313" key="2">
    <source>
        <dbReference type="EMBL" id="SFE03652.1"/>
    </source>
</evidence>
<evidence type="ECO:0000313" key="3">
    <source>
        <dbReference type="Proteomes" id="UP000199474"/>
    </source>
</evidence>
<organism evidence="2 3">
    <name type="scientific">Lentibacillus persicus</name>
    <dbReference type="NCBI Taxonomy" id="640948"/>
    <lineage>
        <taxon>Bacteria</taxon>
        <taxon>Bacillati</taxon>
        <taxon>Bacillota</taxon>
        <taxon>Bacilli</taxon>
        <taxon>Bacillales</taxon>
        <taxon>Bacillaceae</taxon>
        <taxon>Lentibacillus</taxon>
    </lineage>
</organism>
<feature type="transmembrane region" description="Helical" evidence="1">
    <location>
        <begin position="221"/>
        <end position="238"/>
    </location>
</feature>
<gene>
    <name evidence="2" type="ORF">SAMN05216238_107149</name>
</gene>
<dbReference type="STRING" id="640948.SAMN05216238_107149"/>
<dbReference type="EMBL" id="FOMR01000007">
    <property type="protein sequence ID" value="SFE03652.1"/>
    <property type="molecule type" value="Genomic_DNA"/>
</dbReference>
<feature type="transmembrane region" description="Helical" evidence="1">
    <location>
        <begin position="250"/>
        <end position="272"/>
    </location>
</feature>
<feature type="transmembrane region" description="Helical" evidence="1">
    <location>
        <begin position="119"/>
        <end position="142"/>
    </location>
</feature>
<keyword evidence="1" id="KW-0472">Membrane</keyword>
<dbReference type="RefSeq" id="WP_090085361.1">
    <property type="nucleotide sequence ID" value="NZ_FOMR01000007.1"/>
</dbReference>
<dbReference type="OrthoDB" id="116789at2"/>
<sequence length="347" mass="39914">MEMIERYIYAVTKRLPEAQRDDVAEELRGLIEDMLDERRQNRHVTEADVEDVLLGLGHPRNLARKYRGNNKYLIGPELYDLYILVLKIGLISVVIGFSAVFVIQVILNPVNILDYFINYIVSYFTTIIPMVIGWTTFGFAFVEYFSAGKLEKINIDKEWKPSDLAPIPDQGRQIKRSETIIGITFYVLIIMFLAFSSDYFGIWIFQNGDFSGVVPFLNQEIYSAILLLVLIVFGFGIVKECLKFKYGKWTVSLVVITSIVNLISITLILFMITSTQFWNPDFMSELVQHGIVNEGSEGYEVVRQIWEQMTLWILVLLIIGLVWDIIAGFIKVRKAKLKTKKHSKILG</sequence>
<dbReference type="Pfam" id="PF22564">
    <property type="entry name" value="HAAS"/>
    <property type="match status" value="1"/>
</dbReference>
<accession>A0A1I1X8H9</accession>
<keyword evidence="1" id="KW-0812">Transmembrane</keyword>
<dbReference type="Proteomes" id="UP000199474">
    <property type="component" value="Unassembled WGS sequence"/>
</dbReference>
<reference evidence="3" key="1">
    <citation type="submission" date="2016-10" db="EMBL/GenBank/DDBJ databases">
        <authorList>
            <person name="Varghese N."/>
            <person name="Submissions S."/>
        </authorList>
    </citation>
    <scope>NUCLEOTIDE SEQUENCE [LARGE SCALE GENOMIC DNA]</scope>
    <source>
        <strain evidence="3">DSM 22530</strain>
    </source>
</reference>
<dbReference type="AlphaFoldDB" id="A0A1I1X8H9"/>